<protein>
    <submittedName>
        <fullName evidence="1">Uncharacterized protein</fullName>
    </submittedName>
</protein>
<sequence>MTSKAMTSKANVYTWIADYACRHRLEDLIFELFKDTGSGRVSITDLSHINLKHALVWMTVKRDCQEGFEEVVRAVDSLLDDAVASDSLELFVRLSLGLRLKDLSHSLSLSKSMFEDKLDRHFPNSKFWLKNNYLFQVFSSKDAHLLEKSIADVCQYFRILIRNKTERSYLLTNYSESQFGNKLSESLKSLTVEFFDRLSFNQPRNMLEKITMSNVGDSMKENSSPWYAWLVDKLSGVRVLNDDVVRELFTSLQQQEVVGLNSQQLIPNDRTVRDRKSLLDMTELRSACSQKAVTFHNRAELSSKCYYCQCESSSSESDDAGLSFVPSSQGELDIWPLHTSIGNYKRNYSGITPNLRQFLKQDGIRGCLVKLKRI</sequence>
<organism evidence="1 2">
    <name type="scientific">Candidula unifasciata</name>
    <dbReference type="NCBI Taxonomy" id="100452"/>
    <lineage>
        <taxon>Eukaryota</taxon>
        <taxon>Metazoa</taxon>
        <taxon>Spiralia</taxon>
        <taxon>Lophotrochozoa</taxon>
        <taxon>Mollusca</taxon>
        <taxon>Gastropoda</taxon>
        <taxon>Heterobranchia</taxon>
        <taxon>Euthyneura</taxon>
        <taxon>Panpulmonata</taxon>
        <taxon>Eupulmonata</taxon>
        <taxon>Stylommatophora</taxon>
        <taxon>Helicina</taxon>
        <taxon>Helicoidea</taxon>
        <taxon>Geomitridae</taxon>
        <taxon>Candidula</taxon>
    </lineage>
</organism>
<evidence type="ECO:0000313" key="2">
    <source>
        <dbReference type="Proteomes" id="UP000678393"/>
    </source>
</evidence>
<accession>A0A8S3YZ86</accession>
<keyword evidence="2" id="KW-1185">Reference proteome</keyword>
<reference evidence="1" key="1">
    <citation type="submission" date="2021-04" db="EMBL/GenBank/DDBJ databases">
        <authorList>
            <consortium name="Molecular Ecology Group"/>
        </authorList>
    </citation>
    <scope>NUCLEOTIDE SEQUENCE</scope>
</reference>
<dbReference type="OrthoDB" id="10617003at2759"/>
<dbReference type="Proteomes" id="UP000678393">
    <property type="component" value="Unassembled WGS sequence"/>
</dbReference>
<proteinExistence type="predicted"/>
<name>A0A8S3YZ86_9EUPU</name>
<dbReference type="EMBL" id="CAJHNH020000957">
    <property type="protein sequence ID" value="CAG5120742.1"/>
    <property type="molecule type" value="Genomic_DNA"/>
</dbReference>
<evidence type="ECO:0000313" key="1">
    <source>
        <dbReference type="EMBL" id="CAG5120742.1"/>
    </source>
</evidence>
<gene>
    <name evidence="1" type="ORF">CUNI_LOCUS6300</name>
</gene>
<dbReference type="AlphaFoldDB" id="A0A8S3YZ86"/>
<comment type="caution">
    <text evidence="1">The sequence shown here is derived from an EMBL/GenBank/DDBJ whole genome shotgun (WGS) entry which is preliminary data.</text>
</comment>